<feature type="non-terminal residue" evidence="1">
    <location>
        <position position="163"/>
    </location>
</feature>
<organism evidence="1 2">
    <name type="scientific">Photorhabdus luminescens subsp. sonorensis</name>
    <dbReference type="NCBI Taxonomy" id="1173677"/>
    <lineage>
        <taxon>Bacteria</taxon>
        <taxon>Pseudomonadati</taxon>
        <taxon>Pseudomonadota</taxon>
        <taxon>Gammaproteobacteria</taxon>
        <taxon>Enterobacterales</taxon>
        <taxon>Morganellaceae</taxon>
        <taxon>Photorhabdus</taxon>
    </lineage>
</organism>
<dbReference type="AlphaFoldDB" id="A0A5C4RCH9"/>
<evidence type="ECO:0000313" key="2">
    <source>
        <dbReference type="Proteomes" id="UP000307592"/>
    </source>
</evidence>
<name>A0A5C4RCH9_PHOLU</name>
<feature type="non-terminal residue" evidence="1">
    <location>
        <position position="1"/>
    </location>
</feature>
<protein>
    <submittedName>
        <fullName evidence="1">Type VI secretion system membrane subunit TssM</fullName>
    </submittedName>
</protein>
<dbReference type="EMBL" id="SBIJ01000185">
    <property type="protein sequence ID" value="TNH41387.1"/>
    <property type="molecule type" value="Genomic_DNA"/>
</dbReference>
<dbReference type="InterPro" id="IPR053156">
    <property type="entry name" value="T6SS_TssM-like"/>
</dbReference>
<evidence type="ECO:0000313" key="1">
    <source>
        <dbReference type="EMBL" id="TNH41387.1"/>
    </source>
</evidence>
<dbReference type="Proteomes" id="UP000307592">
    <property type="component" value="Unassembled WGS sequence"/>
</dbReference>
<sequence>FTDIPQAISAIEQVISGEQPISRALQILSDNTRLPVINETLPAREQQQLRDAPDYRLRVRINREFAPETAVLVEYGDKNSTLQEVYQKLVALHRYLLAIQNAPVPGKAALNAVQQRLEQNNSDPIFDVQQLAKNLPAPLNRWVGELAEQAWRVVMMEAVSSLE</sequence>
<gene>
    <name evidence="1" type="ORF">EP164_23055</name>
</gene>
<dbReference type="PANTHER" id="PTHR36153">
    <property type="entry name" value="INNER MEMBRANE PROTEIN-RELATED"/>
    <property type="match status" value="1"/>
</dbReference>
<dbReference type="PANTHER" id="PTHR36153:SF5">
    <property type="entry name" value="EXPORTED PROTEIN"/>
    <property type="match status" value="1"/>
</dbReference>
<accession>A0A5C4RCH9</accession>
<comment type="caution">
    <text evidence="1">The sequence shown here is derived from an EMBL/GenBank/DDBJ whole genome shotgun (WGS) entry which is preliminary data.</text>
</comment>
<proteinExistence type="predicted"/>
<reference evidence="1 2" key="1">
    <citation type="submission" date="2019-01" db="EMBL/GenBank/DDBJ databases">
        <title>Draft genome assembly of Photorhabdus luminescens subsp. sonorensis Caborca.</title>
        <authorList>
            <person name="Duong D.A."/>
            <person name="Espinosa-Artiles P."/>
            <person name="Orozco R.A."/>
            <person name="Molnar I."/>
            <person name="Stock P."/>
        </authorList>
    </citation>
    <scope>NUCLEOTIDE SEQUENCE [LARGE SCALE GENOMIC DNA]</scope>
    <source>
        <strain evidence="1 2">Caborca</strain>
    </source>
</reference>